<evidence type="ECO:0008006" key="4">
    <source>
        <dbReference type="Google" id="ProtNLM"/>
    </source>
</evidence>
<dbReference type="RefSeq" id="WP_397614229.1">
    <property type="nucleotide sequence ID" value="NZ_JBIRRB010000011.1"/>
</dbReference>
<evidence type="ECO:0000256" key="1">
    <source>
        <dbReference type="SAM" id="SignalP"/>
    </source>
</evidence>
<protein>
    <recommendedName>
        <fullName evidence="4">Lipoprotein</fullName>
    </recommendedName>
</protein>
<feature type="chain" id="PRO_5045734424" description="Lipoprotein" evidence="1">
    <location>
        <begin position="31"/>
        <end position="169"/>
    </location>
</feature>
<keyword evidence="3" id="KW-1185">Reference proteome</keyword>
<dbReference type="PROSITE" id="PS51257">
    <property type="entry name" value="PROKAR_LIPOPROTEIN"/>
    <property type="match status" value="1"/>
</dbReference>
<organism evidence="2 3">
    <name type="scientific">Streptomyces abikoensis</name>
    <dbReference type="NCBI Taxonomy" id="97398"/>
    <lineage>
        <taxon>Bacteria</taxon>
        <taxon>Bacillati</taxon>
        <taxon>Actinomycetota</taxon>
        <taxon>Actinomycetes</taxon>
        <taxon>Kitasatosporales</taxon>
        <taxon>Streptomycetaceae</taxon>
        <taxon>Streptomyces</taxon>
    </lineage>
</organism>
<dbReference type="Proteomes" id="UP001611162">
    <property type="component" value="Unassembled WGS sequence"/>
</dbReference>
<comment type="caution">
    <text evidence="2">The sequence shown here is derived from an EMBL/GenBank/DDBJ whole genome shotgun (WGS) entry which is preliminary data.</text>
</comment>
<dbReference type="EMBL" id="JBIRRB010000011">
    <property type="protein sequence ID" value="MFI0914213.1"/>
    <property type="molecule type" value="Genomic_DNA"/>
</dbReference>
<proteinExistence type="predicted"/>
<name>A0ABW7TEG3_9ACTN</name>
<keyword evidence="1" id="KW-0732">Signal</keyword>
<accession>A0ABW7TEG3</accession>
<sequence>MRTRTIPATVLTAVLLSGCASTTSSSPDSASTPAAPASAAPTADHVFEAIAARVKTAKLTGTVTAASDRNHLLGRPGQYSSKITFSDGRVSSNDASLYRAGDVELGGAVEAFSMPQEAQARADYIRTVAQSLPALAEYDFVHGSVLVRVSRYLTPQQAEDYKRAAETLN</sequence>
<gene>
    <name evidence="2" type="ORF">ACH4TF_27725</name>
</gene>
<evidence type="ECO:0000313" key="3">
    <source>
        <dbReference type="Proteomes" id="UP001611162"/>
    </source>
</evidence>
<reference evidence="2 3" key="1">
    <citation type="submission" date="2024-10" db="EMBL/GenBank/DDBJ databases">
        <title>The Natural Products Discovery Center: Release of the First 8490 Sequenced Strains for Exploring Actinobacteria Biosynthetic Diversity.</title>
        <authorList>
            <person name="Kalkreuter E."/>
            <person name="Kautsar S.A."/>
            <person name="Yang D."/>
            <person name="Bader C.D."/>
            <person name="Teijaro C.N."/>
            <person name="Fluegel L."/>
            <person name="Davis C.M."/>
            <person name="Simpson J.R."/>
            <person name="Lauterbach L."/>
            <person name="Steele A.D."/>
            <person name="Gui C."/>
            <person name="Meng S."/>
            <person name="Li G."/>
            <person name="Viehrig K."/>
            <person name="Ye F."/>
            <person name="Su P."/>
            <person name="Kiefer A.F."/>
            <person name="Nichols A."/>
            <person name="Cepeda A.J."/>
            <person name="Yan W."/>
            <person name="Fan B."/>
            <person name="Jiang Y."/>
            <person name="Adhikari A."/>
            <person name="Zheng C.-J."/>
            <person name="Schuster L."/>
            <person name="Cowan T.M."/>
            <person name="Smanski M.J."/>
            <person name="Chevrette M.G."/>
            <person name="De Carvalho L.P.S."/>
            <person name="Shen B."/>
        </authorList>
    </citation>
    <scope>NUCLEOTIDE SEQUENCE [LARGE SCALE GENOMIC DNA]</scope>
    <source>
        <strain evidence="2 3">NPDC020979</strain>
    </source>
</reference>
<evidence type="ECO:0000313" key="2">
    <source>
        <dbReference type="EMBL" id="MFI0914213.1"/>
    </source>
</evidence>
<feature type="signal peptide" evidence="1">
    <location>
        <begin position="1"/>
        <end position="30"/>
    </location>
</feature>